<evidence type="ECO:0000256" key="8">
    <source>
        <dbReference type="RuleBase" id="RU366003"/>
    </source>
</evidence>
<dbReference type="EC" id="3.1.3.15" evidence="3 8"/>
<dbReference type="InterPro" id="IPR004013">
    <property type="entry name" value="PHP_dom"/>
</dbReference>
<comment type="pathway">
    <text evidence="1 8">Amino-acid biosynthesis; L-histidine biosynthesis; L-histidine from 5-phospho-alpha-D-ribose 1-diphosphate: step 8/9.</text>
</comment>
<dbReference type="Pfam" id="PF02811">
    <property type="entry name" value="PHP"/>
    <property type="match status" value="1"/>
</dbReference>
<dbReference type="SUPFAM" id="SSF89550">
    <property type="entry name" value="PHP domain-like"/>
    <property type="match status" value="1"/>
</dbReference>
<evidence type="ECO:0000259" key="9">
    <source>
        <dbReference type="Pfam" id="PF02811"/>
    </source>
</evidence>
<dbReference type="InterPro" id="IPR010140">
    <property type="entry name" value="Histidinol_P_phosphatase_HisJ"/>
</dbReference>
<dbReference type="PANTHER" id="PTHR21039:SF0">
    <property type="entry name" value="HISTIDINOL-PHOSPHATASE"/>
    <property type="match status" value="1"/>
</dbReference>
<dbReference type="GO" id="GO:0005737">
    <property type="term" value="C:cytoplasm"/>
    <property type="evidence" value="ECO:0007669"/>
    <property type="project" value="TreeGrafter"/>
</dbReference>
<evidence type="ECO:0000256" key="3">
    <source>
        <dbReference type="ARBA" id="ARBA00013085"/>
    </source>
</evidence>
<evidence type="ECO:0000256" key="4">
    <source>
        <dbReference type="ARBA" id="ARBA00022605"/>
    </source>
</evidence>
<name>A0A401URP0_9CLOT</name>
<evidence type="ECO:0000256" key="7">
    <source>
        <dbReference type="ARBA" id="ARBA00049158"/>
    </source>
</evidence>
<dbReference type="EMBL" id="BHYK01000028">
    <property type="protein sequence ID" value="GCD12191.1"/>
    <property type="molecule type" value="Genomic_DNA"/>
</dbReference>
<reference evidence="10 11" key="1">
    <citation type="submission" date="2018-11" db="EMBL/GenBank/DDBJ databases">
        <title>Genome sequencing and assembly of Clostridium tagluense strain A121.</title>
        <authorList>
            <person name="Murakami T."/>
            <person name="Segawa T."/>
            <person name="Shcherbakova V.A."/>
            <person name="Mori H."/>
            <person name="Yoshimura Y."/>
        </authorList>
    </citation>
    <scope>NUCLEOTIDE SEQUENCE [LARGE SCALE GENOMIC DNA]</scope>
    <source>
        <strain evidence="10 11">A121</strain>
    </source>
</reference>
<keyword evidence="11" id="KW-1185">Reference proteome</keyword>
<sequence>MIDSHIHTEFSSDSEMKLQNALDHARKIGLGMTITEHLDLKFPTGTDFTFDIDKYFNDYEKYKGSNFMLGIEIGMQEICLEENRKIINKYPFDYIIGSIHAANGADIFNPKTYVGKTKKEVFEQYFSSMVDCVNQYDFIDSLGHIDYISRYATYQDNEIHYHEFKEYIDEVLKAIVHNEKVMEINTRRLGSVEAYNNLIHVYSAYKQIGGKYVTIGSDAHNAEDIGNNFILANRICEICNLKPVYFKNRKIEYMPLL</sequence>
<dbReference type="InterPro" id="IPR016195">
    <property type="entry name" value="Pol/histidinol_Pase-like"/>
</dbReference>
<keyword evidence="5 8" id="KW-0378">Hydrolase</keyword>
<keyword evidence="4 8" id="KW-0028">Amino-acid biosynthesis</keyword>
<protein>
    <recommendedName>
        <fullName evidence="3 8">Histidinol-phosphatase</fullName>
        <shortName evidence="8">HolPase</shortName>
        <ecNumber evidence="3 8">3.1.3.15</ecNumber>
    </recommendedName>
</protein>
<dbReference type="NCBIfam" id="TIGR01856">
    <property type="entry name" value="hisJ_fam"/>
    <property type="match status" value="1"/>
</dbReference>
<organism evidence="10 11">
    <name type="scientific">Clostridium tagluense</name>
    <dbReference type="NCBI Taxonomy" id="360422"/>
    <lineage>
        <taxon>Bacteria</taxon>
        <taxon>Bacillati</taxon>
        <taxon>Bacillota</taxon>
        <taxon>Clostridia</taxon>
        <taxon>Eubacteriales</taxon>
        <taxon>Clostridiaceae</taxon>
        <taxon>Clostridium</taxon>
    </lineage>
</organism>
<evidence type="ECO:0000256" key="2">
    <source>
        <dbReference type="ARBA" id="ARBA00009152"/>
    </source>
</evidence>
<gene>
    <name evidence="10" type="primary">hisK</name>
    <name evidence="10" type="ORF">Ctaglu_38140</name>
</gene>
<comment type="similarity">
    <text evidence="2 8">Belongs to the PHP hydrolase family. HisK subfamily.</text>
</comment>
<evidence type="ECO:0000313" key="11">
    <source>
        <dbReference type="Proteomes" id="UP000287872"/>
    </source>
</evidence>
<dbReference type="Gene3D" id="3.20.20.140">
    <property type="entry name" value="Metal-dependent hydrolases"/>
    <property type="match status" value="1"/>
</dbReference>
<dbReference type="OrthoDB" id="9775255at2"/>
<evidence type="ECO:0000256" key="6">
    <source>
        <dbReference type="ARBA" id="ARBA00023102"/>
    </source>
</evidence>
<comment type="caution">
    <text evidence="10">The sequence shown here is derived from an EMBL/GenBank/DDBJ whole genome shotgun (WGS) entry which is preliminary data.</text>
</comment>
<dbReference type="PANTHER" id="PTHR21039">
    <property type="entry name" value="HISTIDINOL PHOSPHATASE-RELATED"/>
    <property type="match status" value="1"/>
</dbReference>
<evidence type="ECO:0000256" key="1">
    <source>
        <dbReference type="ARBA" id="ARBA00004970"/>
    </source>
</evidence>
<dbReference type="GO" id="GO:0000105">
    <property type="term" value="P:L-histidine biosynthetic process"/>
    <property type="evidence" value="ECO:0007669"/>
    <property type="project" value="UniProtKB-UniRule"/>
</dbReference>
<evidence type="ECO:0000313" key="10">
    <source>
        <dbReference type="EMBL" id="GCD12191.1"/>
    </source>
</evidence>
<comment type="catalytic activity">
    <reaction evidence="7 8">
        <text>L-histidinol phosphate + H2O = L-histidinol + phosphate</text>
        <dbReference type="Rhea" id="RHEA:14465"/>
        <dbReference type="ChEBI" id="CHEBI:15377"/>
        <dbReference type="ChEBI" id="CHEBI:43474"/>
        <dbReference type="ChEBI" id="CHEBI:57699"/>
        <dbReference type="ChEBI" id="CHEBI:57980"/>
        <dbReference type="EC" id="3.1.3.15"/>
    </reaction>
</comment>
<evidence type="ECO:0000256" key="5">
    <source>
        <dbReference type="ARBA" id="ARBA00022801"/>
    </source>
</evidence>
<accession>A0A401URP0</accession>
<dbReference type="AlphaFoldDB" id="A0A401URP0"/>
<dbReference type="GO" id="GO:0004401">
    <property type="term" value="F:histidinol-phosphatase activity"/>
    <property type="evidence" value="ECO:0007669"/>
    <property type="project" value="UniProtKB-UniRule"/>
</dbReference>
<dbReference type="RefSeq" id="WP_125004680.1">
    <property type="nucleotide sequence ID" value="NZ_BHYK01000028.1"/>
</dbReference>
<dbReference type="Proteomes" id="UP000287872">
    <property type="component" value="Unassembled WGS sequence"/>
</dbReference>
<keyword evidence="6 8" id="KW-0368">Histidine biosynthesis</keyword>
<dbReference type="NCBIfam" id="NF004086">
    <property type="entry name" value="PRK05588.1"/>
    <property type="match status" value="1"/>
</dbReference>
<dbReference type="UniPathway" id="UPA00031">
    <property type="reaction ID" value="UER00013"/>
</dbReference>
<feature type="domain" description="PHP" evidence="9">
    <location>
        <begin position="3"/>
        <end position="186"/>
    </location>
</feature>
<proteinExistence type="inferred from homology"/>